<keyword evidence="4" id="KW-1185">Reference proteome</keyword>
<gene>
    <name evidence="3" type="ORF">FRY98_25510</name>
</gene>
<evidence type="ECO:0000259" key="2">
    <source>
        <dbReference type="Pfam" id="PF08241"/>
    </source>
</evidence>
<dbReference type="RefSeq" id="WP_148457525.1">
    <property type="nucleotide sequence ID" value="NZ_VSDO01000006.1"/>
</dbReference>
<dbReference type="EMBL" id="VSDO01000006">
    <property type="protein sequence ID" value="TYA09967.1"/>
    <property type="molecule type" value="Genomic_DNA"/>
</dbReference>
<dbReference type="GO" id="GO:0032259">
    <property type="term" value="P:methylation"/>
    <property type="evidence" value="ECO:0007669"/>
    <property type="project" value="UniProtKB-KW"/>
</dbReference>
<dbReference type="PANTHER" id="PTHR44068:SF11">
    <property type="entry name" value="GERANYL DIPHOSPHATE 2-C-METHYLTRANSFERASE"/>
    <property type="match status" value="1"/>
</dbReference>
<dbReference type="Proteomes" id="UP000325218">
    <property type="component" value="Unassembled WGS sequence"/>
</dbReference>
<organism evidence="3 4">
    <name type="scientific">Paenibacillus faecis</name>
    <dbReference type="NCBI Taxonomy" id="862114"/>
    <lineage>
        <taxon>Bacteria</taxon>
        <taxon>Bacillati</taxon>
        <taxon>Bacillota</taxon>
        <taxon>Bacilli</taxon>
        <taxon>Bacillales</taxon>
        <taxon>Paenibacillaceae</taxon>
        <taxon>Paenibacillus</taxon>
    </lineage>
</organism>
<evidence type="ECO:0000313" key="4">
    <source>
        <dbReference type="Proteomes" id="UP000325218"/>
    </source>
</evidence>
<dbReference type="PANTHER" id="PTHR44068">
    <property type="entry name" value="ZGC:194242"/>
    <property type="match status" value="1"/>
</dbReference>
<dbReference type="SUPFAM" id="SSF53335">
    <property type="entry name" value="S-adenosyl-L-methionine-dependent methyltransferases"/>
    <property type="match status" value="1"/>
</dbReference>
<keyword evidence="1 3" id="KW-0808">Transferase</keyword>
<dbReference type="InterPro" id="IPR013216">
    <property type="entry name" value="Methyltransf_11"/>
</dbReference>
<reference evidence="3 4" key="1">
    <citation type="submission" date="2019-08" db="EMBL/GenBank/DDBJ databases">
        <title>Genome sequencing of Paenibacillus faecis DSM 23593(T).</title>
        <authorList>
            <person name="Kook J.-K."/>
            <person name="Park S.-N."/>
            <person name="Lim Y.K."/>
        </authorList>
    </citation>
    <scope>NUCLEOTIDE SEQUENCE [LARGE SCALE GENOMIC DNA]</scope>
    <source>
        <strain evidence="3 4">DSM 23593</strain>
    </source>
</reference>
<dbReference type="OrthoDB" id="9804312at2"/>
<proteinExistence type="predicted"/>
<name>A0A5D0CMW6_9BACL</name>
<dbReference type="InterPro" id="IPR029063">
    <property type="entry name" value="SAM-dependent_MTases_sf"/>
</dbReference>
<accession>A0A5D0CMW6</accession>
<evidence type="ECO:0000313" key="3">
    <source>
        <dbReference type="EMBL" id="TYA09967.1"/>
    </source>
</evidence>
<feature type="domain" description="Methyltransferase type 11" evidence="2">
    <location>
        <begin position="26"/>
        <end position="124"/>
    </location>
</feature>
<dbReference type="GO" id="GO:0008757">
    <property type="term" value="F:S-adenosylmethionine-dependent methyltransferase activity"/>
    <property type="evidence" value="ECO:0007669"/>
    <property type="project" value="InterPro"/>
</dbReference>
<dbReference type="AlphaFoldDB" id="A0A5D0CMW6"/>
<protein>
    <submittedName>
        <fullName evidence="3">Class I SAM-dependent methyltransferase</fullName>
    </submittedName>
</protein>
<dbReference type="Gene3D" id="3.40.50.150">
    <property type="entry name" value="Vaccinia Virus protein VP39"/>
    <property type="match status" value="1"/>
</dbReference>
<dbReference type="InterPro" id="IPR050447">
    <property type="entry name" value="Erg6_SMT_methyltransf"/>
</dbReference>
<dbReference type="CDD" id="cd02440">
    <property type="entry name" value="AdoMet_MTases"/>
    <property type="match status" value="1"/>
</dbReference>
<comment type="caution">
    <text evidence="3">The sequence shown here is derived from an EMBL/GenBank/DDBJ whole genome shotgun (WGS) entry which is preliminary data.</text>
</comment>
<evidence type="ECO:0000256" key="1">
    <source>
        <dbReference type="ARBA" id="ARBA00022679"/>
    </source>
</evidence>
<sequence>MEIFKQIPLYRFLTLCNETGLKKEILDCGAGGDMPPLSLFHSHGYLTSGIELSERQIQLANEFADQRGQQLNIRQGDMRKLPFADEAFSFVYSYNSVFHMRKKDVRIAVEEMKRVLRRGGLLFVNFLNIHDFRVGEGIDLGETQYEQFEDGENVIHSYYEYFEADPLFSDMECLYKEYRVLERDFEGNRIRQGFVDYILRKS</sequence>
<keyword evidence="3" id="KW-0489">Methyltransferase</keyword>
<dbReference type="Pfam" id="PF08241">
    <property type="entry name" value="Methyltransf_11"/>
    <property type="match status" value="1"/>
</dbReference>